<proteinExistence type="inferred from homology"/>
<comment type="similarity">
    <text evidence="2">Belongs to the 'GDSL' lipolytic enzyme family.</text>
</comment>
<sequence>MEESNWKPYAVHQLPLWCSMATVFLFFLHSGARVLGNAQVPPCSCSGLAGRQRNNNDLTSVAKSNYYPYGVDFYQGPREVTRSTFPTFPVHVSDLNGTQLLAGVNYASAAAGILEESAQFLGERFDLSEQVLNFQSNLEQMRMVLGGERMLSQFLASSIVVMIIGSNDYINNYLLPSLYSSSYNYSPEDYADLLLNRLTRQLLALHSVGLRKFLVAGLAPLGCIPSQRTAALAPRLIEQLNDAHTGATFVYGNTYAAVGDILNNPSAYGFRVVDRACCGIGRQQAEITCLPLATPCANRSEYVFWTPSTLQRRSTRSSRRGHLTAPL</sequence>
<gene>
    <name evidence="8" type="ORF">SI7747_11014673</name>
</gene>
<keyword evidence="9" id="KW-1185">Reference proteome</keyword>
<evidence type="ECO:0000313" key="8">
    <source>
        <dbReference type="EMBL" id="CAA2629033.1"/>
    </source>
</evidence>
<evidence type="ECO:0000256" key="2">
    <source>
        <dbReference type="ARBA" id="ARBA00008668"/>
    </source>
</evidence>
<organism evidence="8">
    <name type="scientific">Spirodela intermedia</name>
    <name type="common">Intermediate duckweed</name>
    <dbReference type="NCBI Taxonomy" id="51605"/>
    <lineage>
        <taxon>Eukaryota</taxon>
        <taxon>Viridiplantae</taxon>
        <taxon>Streptophyta</taxon>
        <taxon>Embryophyta</taxon>
        <taxon>Tracheophyta</taxon>
        <taxon>Spermatophyta</taxon>
        <taxon>Magnoliopsida</taxon>
        <taxon>Liliopsida</taxon>
        <taxon>Araceae</taxon>
        <taxon>Lemnoideae</taxon>
        <taxon>Spirodela</taxon>
    </lineage>
</organism>
<dbReference type="GO" id="GO:0016788">
    <property type="term" value="F:hydrolase activity, acting on ester bonds"/>
    <property type="evidence" value="ECO:0007669"/>
    <property type="project" value="InterPro"/>
</dbReference>
<evidence type="ECO:0000256" key="6">
    <source>
        <dbReference type="ARBA" id="ARBA00022963"/>
    </source>
</evidence>
<accession>A0A7I8JDU1</accession>
<dbReference type="InterPro" id="IPR051238">
    <property type="entry name" value="GDSL_esterase/lipase"/>
</dbReference>
<evidence type="ECO:0000256" key="5">
    <source>
        <dbReference type="ARBA" id="ARBA00022801"/>
    </source>
</evidence>
<dbReference type="GO" id="GO:0016042">
    <property type="term" value="P:lipid catabolic process"/>
    <property type="evidence" value="ECO:0007669"/>
    <property type="project" value="UniProtKB-KW"/>
</dbReference>
<evidence type="ECO:0000256" key="4">
    <source>
        <dbReference type="ARBA" id="ARBA00022729"/>
    </source>
</evidence>
<keyword evidence="3" id="KW-0964">Secreted</keyword>
<dbReference type="GO" id="GO:0005576">
    <property type="term" value="C:extracellular region"/>
    <property type="evidence" value="ECO:0007669"/>
    <property type="project" value="UniProtKB-SubCell"/>
</dbReference>
<protein>
    <submittedName>
        <fullName evidence="8">Uncharacterized protein</fullName>
    </submittedName>
</protein>
<keyword evidence="7" id="KW-0443">Lipid metabolism</keyword>
<evidence type="ECO:0000256" key="1">
    <source>
        <dbReference type="ARBA" id="ARBA00004613"/>
    </source>
</evidence>
<name>A0A7I8JDU1_SPIIN</name>
<reference evidence="8 9" key="1">
    <citation type="submission" date="2019-12" db="EMBL/GenBank/DDBJ databases">
        <authorList>
            <person name="Scholz U."/>
            <person name="Mascher M."/>
            <person name="Fiebig A."/>
        </authorList>
    </citation>
    <scope>NUCLEOTIDE SEQUENCE</scope>
</reference>
<evidence type="ECO:0000256" key="7">
    <source>
        <dbReference type="ARBA" id="ARBA00023098"/>
    </source>
</evidence>
<dbReference type="Pfam" id="PF00657">
    <property type="entry name" value="Lipase_GDSL"/>
    <property type="match status" value="1"/>
</dbReference>
<keyword evidence="4" id="KW-0732">Signal</keyword>
<dbReference type="PANTHER" id="PTHR45650:SF8">
    <property type="entry name" value="GDSL ESTERASE_LIPASE"/>
    <property type="match status" value="1"/>
</dbReference>
<evidence type="ECO:0000313" key="9">
    <source>
        <dbReference type="Proteomes" id="UP001189122"/>
    </source>
</evidence>
<dbReference type="InterPro" id="IPR036514">
    <property type="entry name" value="SGNH_hydro_sf"/>
</dbReference>
<dbReference type="EMBL" id="LR743598">
    <property type="protein sequence ID" value="CAA2629033.1"/>
    <property type="molecule type" value="Genomic_DNA"/>
</dbReference>
<dbReference type="Proteomes" id="UP001189122">
    <property type="component" value="Unassembled WGS sequence"/>
</dbReference>
<dbReference type="Gene3D" id="3.40.50.1110">
    <property type="entry name" value="SGNH hydrolase"/>
    <property type="match status" value="1"/>
</dbReference>
<comment type="subcellular location">
    <subcellularLocation>
        <location evidence="1">Secreted</location>
    </subcellularLocation>
</comment>
<keyword evidence="6" id="KW-0442">Lipid degradation</keyword>
<keyword evidence="5" id="KW-0378">Hydrolase</keyword>
<dbReference type="PANTHER" id="PTHR45650">
    <property type="entry name" value="GDSL-LIKE LIPASE/ACYLHYDROLASE-RELATED"/>
    <property type="match status" value="1"/>
</dbReference>
<dbReference type="AlphaFoldDB" id="A0A7I8JDU1"/>
<dbReference type="EMBL" id="CACRZD030000011">
    <property type="protein sequence ID" value="CAA6668279.1"/>
    <property type="molecule type" value="Genomic_DNA"/>
</dbReference>
<dbReference type="InterPro" id="IPR001087">
    <property type="entry name" value="GDSL"/>
</dbReference>
<evidence type="ECO:0000256" key="3">
    <source>
        <dbReference type="ARBA" id="ARBA00022525"/>
    </source>
</evidence>